<organism evidence="1 2">
    <name type="scientific">Paenibacillus radicis</name>
    <name type="common">ex Xue et al. 2023</name>
    <dbReference type="NCBI Taxonomy" id="2972489"/>
    <lineage>
        <taxon>Bacteria</taxon>
        <taxon>Bacillati</taxon>
        <taxon>Bacillota</taxon>
        <taxon>Bacilli</taxon>
        <taxon>Bacillales</taxon>
        <taxon>Paenibacillaceae</taxon>
        <taxon>Paenibacillus</taxon>
    </lineage>
</organism>
<sequence>MGSAASKYHLSYCDVLRHIPNADMDAAFWLVNVNKKQIGSKKKLLPIIACYAAGSDLPLIVNKRLNPHMTIGYTAALTDV</sequence>
<keyword evidence="2" id="KW-1185">Reference proteome</keyword>
<reference evidence="1 2" key="1">
    <citation type="submission" date="2022-08" db="EMBL/GenBank/DDBJ databases">
        <title>Paenibacillus endoradicis sp. nov., Paenibacillus radicibacter sp. nov and Paenibacillus pararadicis sp. nov., three cold-adapted plant growth-promoting bacteria isolated from root of Larix gmelinii in Great Khingan.</title>
        <authorList>
            <person name="Xue H."/>
        </authorList>
    </citation>
    <scope>NUCLEOTIDE SEQUENCE [LARGE SCALE GENOMIC DNA]</scope>
    <source>
        <strain evidence="1 2">N5-1-1-5</strain>
    </source>
</reference>
<gene>
    <name evidence="1" type="ORF">NV381_25965</name>
</gene>
<protein>
    <submittedName>
        <fullName evidence="1">Uncharacterized protein</fullName>
    </submittedName>
</protein>
<dbReference type="EMBL" id="JANQBD010000021">
    <property type="protein sequence ID" value="MCR8634649.1"/>
    <property type="molecule type" value="Genomic_DNA"/>
</dbReference>
<name>A0ABT1YQL4_9BACL</name>
<proteinExistence type="predicted"/>
<comment type="caution">
    <text evidence="1">The sequence shown here is derived from an EMBL/GenBank/DDBJ whole genome shotgun (WGS) entry which is preliminary data.</text>
</comment>
<accession>A0ABT1YQL4</accession>
<evidence type="ECO:0000313" key="1">
    <source>
        <dbReference type="EMBL" id="MCR8634649.1"/>
    </source>
</evidence>
<dbReference type="Proteomes" id="UP001300012">
    <property type="component" value="Unassembled WGS sequence"/>
</dbReference>
<evidence type="ECO:0000313" key="2">
    <source>
        <dbReference type="Proteomes" id="UP001300012"/>
    </source>
</evidence>
<dbReference type="RefSeq" id="WP_258216205.1">
    <property type="nucleotide sequence ID" value="NZ_JANQBD010000021.1"/>
</dbReference>